<dbReference type="AlphaFoldDB" id="A0A326U2F4"/>
<comment type="caution">
    <text evidence="1">The sequence shown here is derived from an EMBL/GenBank/DDBJ whole genome shotgun (WGS) entry which is preliminary data.</text>
</comment>
<dbReference type="Proteomes" id="UP000248806">
    <property type="component" value="Unassembled WGS sequence"/>
</dbReference>
<sequence length="244" mass="27018">MLTYEEVTGYFLKAADATGLTVHPEYWMNTRSLEREFACTCHIGSCDEAEEHSSCSISFTWGSLDTALSLDGPAGVCEFFHGPDPSCPHLQTSAIPPLVLDLSYTLPLHGTAISEETLLSLLQLLRLRASEHSRRTTETRPGVSVVLQDNRLVPDVLTLQQRVEIPIWHPDGMRGLLDDSPELDGYENSSYPDEREEVEEGGVEVATPHPELWLPQVMQDVCQDIICVLQAMDAALSLPPHPLL</sequence>
<evidence type="ECO:0000313" key="2">
    <source>
        <dbReference type="Proteomes" id="UP000248806"/>
    </source>
</evidence>
<reference evidence="1 2" key="1">
    <citation type="submission" date="2018-06" db="EMBL/GenBank/DDBJ databases">
        <title>Genomic Encyclopedia of Archaeal and Bacterial Type Strains, Phase II (KMG-II): from individual species to whole genera.</title>
        <authorList>
            <person name="Goeker M."/>
        </authorList>
    </citation>
    <scope>NUCLEOTIDE SEQUENCE [LARGE SCALE GENOMIC DNA]</scope>
    <source>
        <strain evidence="1 2">ATCC BAA-1881</strain>
    </source>
</reference>
<protein>
    <submittedName>
        <fullName evidence="1">Uncharacterized protein</fullName>
    </submittedName>
</protein>
<evidence type="ECO:0000313" key="1">
    <source>
        <dbReference type="EMBL" id="PZW22603.1"/>
    </source>
</evidence>
<dbReference type="RefSeq" id="WP_111325649.1">
    <property type="nucleotide sequence ID" value="NZ_BIFX01000001.1"/>
</dbReference>
<gene>
    <name evidence="1" type="ORF">EI42_05388</name>
</gene>
<organism evidence="1 2">
    <name type="scientific">Thermosporothrix hazakensis</name>
    <dbReference type="NCBI Taxonomy" id="644383"/>
    <lineage>
        <taxon>Bacteria</taxon>
        <taxon>Bacillati</taxon>
        <taxon>Chloroflexota</taxon>
        <taxon>Ktedonobacteria</taxon>
        <taxon>Ktedonobacterales</taxon>
        <taxon>Thermosporotrichaceae</taxon>
        <taxon>Thermosporothrix</taxon>
    </lineage>
</organism>
<accession>A0A326U2F4</accession>
<proteinExistence type="predicted"/>
<dbReference type="OrthoDB" id="151183at2"/>
<keyword evidence="2" id="KW-1185">Reference proteome</keyword>
<dbReference type="EMBL" id="QKUF01000031">
    <property type="protein sequence ID" value="PZW22603.1"/>
    <property type="molecule type" value="Genomic_DNA"/>
</dbReference>
<name>A0A326U2F4_THEHA</name>